<evidence type="ECO:0000256" key="3">
    <source>
        <dbReference type="ARBA" id="ARBA00022748"/>
    </source>
</evidence>
<evidence type="ECO:0000256" key="6">
    <source>
        <dbReference type="SAM" id="Phobius"/>
    </source>
</evidence>
<dbReference type="InterPro" id="IPR023494">
    <property type="entry name" value="Cyt_c_bgen_Ccs1/CcsB/ResB"/>
</dbReference>
<keyword evidence="2 6" id="KW-0812">Transmembrane</keyword>
<feature type="domain" description="ResB-like" evidence="7">
    <location>
        <begin position="28"/>
        <end position="495"/>
    </location>
</feature>
<feature type="transmembrane region" description="Helical" evidence="6">
    <location>
        <begin position="447"/>
        <end position="465"/>
    </location>
</feature>
<evidence type="ECO:0000256" key="1">
    <source>
        <dbReference type="ARBA" id="ARBA00004141"/>
    </source>
</evidence>
<dbReference type="GO" id="GO:0017004">
    <property type="term" value="P:cytochrome complex assembly"/>
    <property type="evidence" value="ECO:0007669"/>
    <property type="project" value="UniProtKB-KW"/>
</dbReference>
<evidence type="ECO:0000259" key="7">
    <source>
        <dbReference type="Pfam" id="PF05140"/>
    </source>
</evidence>
<dbReference type="Pfam" id="PF05140">
    <property type="entry name" value="ResB"/>
    <property type="match status" value="1"/>
</dbReference>
<comment type="subcellular location">
    <subcellularLocation>
        <location evidence="1">Membrane</location>
        <topology evidence="1">Multi-pass membrane protein</topology>
    </subcellularLocation>
</comment>
<keyword evidence="5 6" id="KW-0472">Membrane</keyword>
<accession>A0A6J6CNP6</accession>
<dbReference type="GO" id="GO:0016020">
    <property type="term" value="C:membrane"/>
    <property type="evidence" value="ECO:0007669"/>
    <property type="project" value="UniProtKB-SubCell"/>
</dbReference>
<feature type="transmembrane region" description="Helical" evidence="6">
    <location>
        <begin position="84"/>
        <end position="103"/>
    </location>
</feature>
<protein>
    <submittedName>
        <fullName evidence="8">Unannotated protein</fullName>
    </submittedName>
</protein>
<reference evidence="8" key="1">
    <citation type="submission" date="2020-05" db="EMBL/GenBank/DDBJ databases">
        <authorList>
            <person name="Chiriac C."/>
            <person name="Salcher M."/>
            <person name="Ghai R."/>
            <person name="Kavagutti S V."/>
        </authorList>
    </citation>
    <scope>NUCLEOTIDE SEQUENCE</scope>
</reference>
<gene>
    <name evidence="8" type="ORF">UFOPK1581_00289</name>
</gene>
<dbReference type="EMBL" id="CAEZTB010000031">
    <property type="protein sequence ID" value="CAB4552775.1"/>
    <property type="molecule type" value="Genomic_DNA"/>
</dbReference>
<dbReference type="InterPro" id="IPR007816">
    <property type="entry name" value="ResB-like_domain"/>
</dbReference>
<keyword evidence="3" id="KW-0201">Cytochrome c-type biogenesis</keyword>
<keyword evidence="4 6" id="KW-1133">Transmembrane helix</keyword>
<dbReference type="AlphaFoldDB" id="A0A6J6CNP6"/>
<proteinExistence type="predicted"/>
<evidence type="ECO:0000256" key="4">
    <source>
        <dbReference type="ARBA" id="ARBA00022989"/>
    </source>
</evidence>
<name>A0A6J6CNP6_9ZZZZ</name>
<dbReference type="PANTHER" id="PTHR31566">
    <property type="entry name" value="CYTOCHROME C BIOGENESIS PROTEIN CCS1, CHLOROPLASTIC"/>
    <property type="match status" value="1"/>
</dbReference>
<feature type="transmembrane region" description="Helical" evidence="6">
    <location>
        <begin position="175"/>
        <end position="196"/>
    </location>
</feature>
<dbReference type="PANTHER" id="PTHR31566:SF0">
    <property type="entry name" value="CYTOCHROME C BIOGENESIS PROTEIN CCS1, CHLOROPLASTIC"/>
    <property type="match status" value="1"/>
</dbReference>
<sequence length="509" mass="55325">MSLPQRYDAPDIGLTGWSRWIWRQLTSMKTALILLLLLAAAAVPGSIYPQRSADPNGVKQFFDNNPDLAPVLDFFQLFDVYGSIWFSAIYILLFTSLVGCVLPRTKVHYDALRQEPVKTPTTLSRMPAYQKTAAPKSLDAVQVGMKILKSRGYRVIKRGNSVSAEKGYMRETGNLVFHLSLVGVLIAVGVGGGYSFSGQRVLAEGDTFVNNLAGFDSLSPGLFFNPETLTPLSVTLEKFEVDYDFTNKTNIGAPLDFRATVTRKTSPEDPGETSVIQVNAPLDEPGASLYLTGHGYAPEITVRDANGDISYSGPTIFLPQDNNMTSIGIIKVPDNQPEQIGIVAFFYPTAAELSTGAYTSMFPGVVNPLLSMNVYTGDLGLDSGQSLNVYALDTDRLTQVAGRDAPSPGVVLELGQTKDLPNGLGTVTFDGIKRFASLDIAHNPGQFWVLLFSLLALAGVIVGLITPRRRVWVKSTASGFEVAALSKREDPRLEEVVRELTQEIKKGSK</sequence>
<organism evidence="8">
    <name type="scientific">freshwater metagenome</name>
    <dbReference type="NCBI Taxonomy" id="449393"/>
    <lineage>
        <taxon>unclassified sequences</taxon>
        <taxon>metagenomes</taxon>
        <taxon>ecological metagenomes</taxon>
    </lineage>
</organism>
<evidence type="ECO:0000313" key="8">
    <source>
        <dbReference type="EMBL" id="CAB4552775.1"/>
    </source>
</evidence>
<evidence type="ECO:0000256" key="5">
    <source>
        <dbReference type="ARBA" id="ARBA00023136"/>
    </source>
</evidence>
<evidence type="ECO:0000256" key="2">
    <source>
        <dbReference type="ARBA" id="ARBA00022692"/>
    </source>
</evidence>